<gene>
    <name evidence="1" type="ORF">N7476_009355</name>
</gene>
<accession>A0A9W9PN46</accession>
<organism evidence="1 2">
    <name type="scientific">Penicillium atrosanguineum</name>
    <dbReference type="NCBI Taxonomy" id="1132637"/>
    <lineage>
        <taxon>Eukaryota</taxon>
        <taxon>Fungi</taxon>
        <taxon>Dikarya</taxon>
        <taxon>Ascomycota</taxon>
        <taxon>Pezizomycotina</taxon>
        <taxon>Eurotiomycetes</taxon>
        <taxon>Eurotiomycetidae</taxon>
        <taxon>Eurotiales</taxon>
        <taxon>Aspergillaceae</taxon>
        <taxon>Penicillium</taxon>
    </lineage>
</organism>
<evidence type="ECO:0000313" key="2">
    <source>
        <dbReference type="Proteomes" id="UP001147746"/>
    </source>
</evidence>
<proteinExistence type="predicted"/>
<evidence type="ECO:0000313" key="1">
    <source>
        <dbReference type="EMBL" id="KAJ5302556.1"/>
    </source>
</evidence>
<reference evidence="1" key="1">
    <citation type="submission" date="2022-12" db="EMBL/GenBank/DDBJ databases">
        <authorList>
            <person name="Petersen C."/>
        </authorList>
    </citation>
    <scope>NUCLEOTIDE SEQUENCE</scope>
    <source>
        <strain evidence="1">IBT 21472</strain>
    </source>
</reference>
<dbReference type="AlphaFoldDB" id="A0A9W9PN46"/>
<protein>
    <submittedName>
        <fullName evidence="1">Uncharacterized protein</fullName>
    </submittedName>
</protein>
<sequence length="239" mass="27327">MTDPDFCIDAMCAAHSHWATMLSDQAISNVAESLHKYRLAPDEPSPAFGTFSAMKKIYSISRILDHIPYTLLYVSSGWMTSKKDTETSLADLTKRLQHDPQRSRRTLTYAAQVFRRVRNQKWLEACDPLYVLLSTLYIWFYRRIFETSPDPDSGMWPPLKIDDESLDETDWVQWVETGDKRRAHMAGIGFLYGKNNGHRILKEAIRILSSGQGWQHFAHAVAGSLQRILSGLAPSFKDT</sequence>
<dbReference type="Proteomes" id="UP001147746">
    <property type="component" value="Unassembled WGS sequence"/>
</dbReference>
<dbReference type="EMBL" id="JAPZBO010000009">
    <property type="protein sequence ID" value="KAJ5302556.1"/>
    <property type="molecule type" value="Genomic_DNA"/>
</dbReference>
<name>A0A9W9PN46_9EURO</name>
<keyword evidence="2" id="KW-1185">Reference proteome</keyword>
<comment type="caution">
    <text evidence="1">The sequence shown here is derived from an EMBL/GenBank/DDBJ whole genome shotgun (WGS) entry which is preliminary data.</text>
</comment>
<reference evidence="1" key="2">
    <citation type="journal article" date="2023" name="IMA Fungus">
        <title>Comparative genomic study of the Penicillium genus elucidates a diverse pangenome and 15 lateral gene transfer events.</title>
        <authorList>
            <person name="Petersen C."/>
            <person name="Sorensen T."/>
            <person name="Nielsen M.R."/>
            <person name="Sondergaard T.E."/>
            <person name="Sorensen J.L."/>
            <person name="Fitzpatrick D.A."/>
            <person name="Frisvad J.C."/>
            <person name="Nielsen K.L."/>
        </authorList>
    </citation>
    <scope>NUCLEOTIDE SEQUENCE</scope>
    <source>
        <strain evidence="1">IBT 21472</strain>
    </source>
</reference>